<feature type="binding site" evidence="10">
    <location>
        <begin position="275"/>
        <end position="276"/>
    </location>
    <ligand>
        <name>L-histidine</name>
        <dbReference type="ChEBI" id="CHEBI:57595"/>
    </ligand>
</feature>
<keyword evidence="3 9" id="KW-0436">Ligase</keyword>
<evidence type="ECO:0000313" key="12">
    <source>
        <dbReference type="EMBL" id="MBB6480227.1"/>
    </source>
</evidence>
<dbReference type="PROSITE" id="PS50862">
    <property type="entry name" value="AA_TRNA_LIGASE_II"/>
    <property type="match status" value="1"/>
</dbReference>
<evidence type="ECO:0000256" key="7">
    <source>
        <dbReference type="ARBA" id="ARBA00023146"/>
    </source>
</evidence>
<feature type="binding site" evidence="10">
    <location>
        <position position="130"/>
    </location>
    <ligand>
        <name>L-histidine</name>
        <dbReference type="ChEBI" id="CHEBI:57595"/>
    </ligand>
</feature>
<dbReference type="InterPro" id="IPR006195">
    <property type="entry name" value="aa-tRNA-synth_II"/>
</dbReference>
<dbReference type="SUPFAM" id="SSF52954">
    <property type="entry name" value="Class II aaRS ABD-related"/>
    <property type="match status" value="1"/>
</dbReference>
<keyword evidence="6 9" id="KW-0648">Protein biosynthesis</keyword>
<dbReference type="Gene3D" id="3.40.50.800">
    <property type="entry name" value="Anticodon-binding domain"/>
    <property type="match status" value="1"/>
</dbReference>
<comment type="caution">
    <text evidence="12">The sequence shown here is derived from an EMBL/GenBank/DDBJ whole genome shotgun (WGS) entry which is preliminary data.</text>
</comment>
<keyword evidence="7 9" id="KW-0030">Aminoacyl-tRNA synthetase</keyword>
<evidence type="ECO:0000256" key="4">
    <source>
        <dbReference type="ARBA" id="ARBA00022741"/>
    </source>
</evidence>
<gene>
    <name evidence="9" type="primary">hisS</name>
    <name evidence="12" type="ORF">HNR50_001885</name>
</gene>
<dbReference type="RefSeq" id="WP_184746165.1">
    <property type="nucleotide sequence ID" value="NZ_JACHGJ010000002.1"/>
</dbReference>
<evidence type="ECO:0000256" key="5">
    <source>
        <dbReference type="ARBA" id="ARBA00022840"/>
    </source>
</evidence>
<dbReference type="InterPro" id="IPR004154">
    <property type="entry name" value="Anticodon-bd"/>
</dbReference>
<evidence type="ECO:0000256" key="8">
    <source>
        <dbReference type="ARBA" id="ARBA00047639"/>
    </source>
</evidence>
<dbReference type="NCBIfam" id="TIGR00442">
    <property type="entry name" value="hisS"/>
    <property type="match status" value="1"/>
</dbReference>
<proteinExistence type="inferred from homology"/>
<dbReference type="InterPro" id="IPR036621">
    <property type="entry name" value="Anticodon-bd_dom_sf"/>
</dbReference>
<dbReference type="GO" id="GO:0004821">
    <property type="term" value="F:histidine-tRNA ligase activity"/>
    <property type="evidence" value="ECO:0007669"/>
    <property type="project" value="UniProtKB-UniRule"/>
</dbReference>
<keyword evidence="13" id="KW-1185">Reference proteome</keyword>
<evidence type="ECO:0000256" key="2">
    <source>
        <dbReference type="ARBA" id="ARBA00011738"/>
    </source>
</evidence>
<evidence type="ECO:0000313" key="13">
    <source>
        <dbReference type="Proteomes" id="UP000587760"/>
    </source>
</evidence>
<dbReference type="CDD" id="cd00773">
    <property type="entry name" value="HisRS-like_core"/>
    <property type="match status" value="1"/>
</dbReference>
<evidence type="ECO:0000256" key="9">
    <source>
        <dbReference type="HAMAP-Rule" id="MF_00127"/>
    </source>
</evidence>
<dbReference type="GO" id="GO:0005524">
    <property type="term" value="F:ATP binding"/>
    <property type="evidence" value="ECO:0007669"/>
    <property type="project" value="UniProtKB-UniRule"/>
</dbReference>
<comment type="subunit">
    <text evidence="2 9">Homodimer.</text>
</comment>
<feature type="domain" description="Aminoacyl-transfer RNA synthetases class-II family profile" evidence="11">
    <location>
        <begin position="24"/>
        <end position="342"/>
    </location>
</feature>
<dbReference type="SUPFAM" id="SSF55681">
    <property type="entry name" value="Class II aaRS and biotin synthetases"/>
    <property type="match status" value="1"/>
</dbReference>
<accession>A0A841RAF5</accession>
<evidence type="ECO:0000256" key="10">
    <source>
        <dbReference type="PIRSR" id="PIRSR001549-1"/>
    </source>
</evidence>
<feature type="binding site" evidence="10">
    <location>
        <begin position="82"/>
        <end position="84"/>
    </location>
    <ligand>
        <name>L-histidine</name>
        <dbReference type="ChEBI" id="CHEBI:57595"/>
    </ligand>
</feature>
<evidence type="ECO:0000256" key="1">
    <source>
        <dbReference type="ARBA" id="ARBA00008226"/>
    </source>
</evidence>
<feature type="binding site" evidence="10">
    <location>
        <position position="271"/>
    </location>
    <ligand>
        <name>L-histidine</name>
        <dbReference type="ChEBI" id="CHEBI:57595"/>
    </ligand>
</feature>
<dbReference type="Gene3D" id="3.30.930.10">
    <property type="entry name" value="Bira Bifunctional Protein, Domain 2"/>
    <property type="match status" value="1"/>
</dbReference>
<dbReference type="AlphaFoldDB" id="A0A841RAF5"/>
<dbReference type="GO" id="GO:0006427">
    <property type="term" value="P:histidyl-tRNA aminoacylation"/>
    <property type="evidence" value="ECO:0007669"/>
    <property type="project" value="UniProtKB-UniRule"/>
</dbReference>
<keyword evidence="9" id="KW-0963">Cytoplasm</keyword>
<dbReference type="InterPro" id="IPR004516">
    <property type="entry name" value="HisRS/HisZ"/>
</dbReference>
<evidence type="ECO:0000259" key="11">
    <source>
        <dbReference type="PROSITE" id="PS50862"/>
    </source>
</evidence>
<dbReference type="PANTHER" id="PTHR11476:SF7">
    <property type="entry name" value="HISTIDINE--TRNA LIGASE"/>
    <property type="match status" value="1"/>
</dbReference>
<evidence type="ECO:0000256" key="6">
    <source>
        <dbReference type="ARBA" id="ARBA00022917"/>
    </source>
</evidence>
<dbReference type="PIRSF" id="PIRSF001549">
    <property type="entry name" value="His-tRNA_synth"/>
    <property type="match status" value="1"/>
</dbReference>
<comment type="subcellular location">
    <subcellularLocation>
        <location evidence="9">Cytoplasm</location>
    </subcellularLocation>
</comment>
<feature type="binding site" evidence="10">
    <location>
        <position position="126"/>
    </location>
    <ligand>
        <name>L-histidine</name>
        <dbReference type="ChEBI" id="CHEBI:57595"/>
    </ligand>
</feature>
<dbReference type="EMBL" id="JACHGJ010000002">
    <property type="protein sequence ID" value="MBB6480227.1"/>
    <property type="molecule type" value="Genomic_DNA"/>
</dbReference>
<dbReference type="HAMAP" id="MF_00127">
    <property type="entry name" value="His_tRNA_synth"/>
    <property type="match status" value="1"/>
</dbReference>
<keyword evidence="5 9" id="KW-0067">ATP-binding</keyword>
<keyword evidence="4 9" id="KW-0547">Nucleotide-binding</keyword>
<organism evidence="12 13">
    <name type="scientific">Spirochaeta isovalerica</name>
    <dbReference type="NCBI Taxonomy" id="150"/>
    <lineage>
        <taxon>Bacteria</taxon>
        <taxon>Pseudomonadati</taxon>
        <taxon>Spirochaetota</taxon>
        <taxon>Spirochaetia</taxon>
        <taxon>Spirochaetales</taxon>
        <taxon>Spirochaetaceae</taxon>
        <taxon>Spirochaeta</taxon>
    </lineage>
</organism>
<dbReference type="Pfam" id="PF13393">
    <property type="entry name" value="tRNA-synt_His"/>
    <property type="match status" value="1"/>
</dbReference>
<dbReference type="PANTHER" id="PTHR11476">
    <property type="entry name" value="HISTIDYL-TRNA SYNTHETASE"/>
    <property type="match status" value="1"/>
</dbReference>
<dbReference type="InterPro" id="IPR041715">
    <property type="entry name" value="HisRS-like_core"/>
</dbReference>
<dbReference type="InterPro" id="IPR015807">
    <property type="entry name" value="His-tRNA-ligase"/>
</dbReference>
<name>A0A841RAF5_9SPIO</name>
<reference evidence="12 13" key="1">
    <citation type="submission" date="2020-08" db="EMBL/GenBank/DDBJ databases">
        <title>Genomic Encyclopedia of Type Strains, Phase IV (KMG-IV): sequencing the most valuable type-strain genomes for metagenomic binning, comparative biology and taxonomic classification.</title>
        <authorList>
            <person name="Goeker M."/>
        </authorList>
    </citation>
    <scope>NUCLEOTIDE SEQUENCE [LARGE SCALE GENOMIC DNA]</scope>
    <source>
        <strain evidence="12 13">DSM 2461</strain>
    </source>
</reference>
<dbReference type="EC" id="6.1.1.21" evidence="9"/>
<dbReference type="Pfam" id="PF03129">
    <property type="entry name" value="HGTP_anticodon"/>
    <property type="match status" value="1"/>
</dbReference>
<dbReference type="InterPro" id="IPR045864">
    <property type="entry name" value="aa-tRNA-synth_II/BPL/LPL"/>
</dbReference>
<dbReference type="GO" id="GO:0005737">
    <property type="term" value="C:cytoplasm"/>
    <property type="evidence" value="ECO:0007669"/>
    <property type="project" value="UniProtKB-SubCell"/>
</dbReference>
<evidence type="ECO:0000256" key="3">
    <source>
        <dbReference type="ARBA" id="ARBA00022598"/>
    </source>
</evidence>
<sequence length="435" mass="49542">MSNKIEPRILKGFRDFLPSKEIERKRIIGILEKNFESFGYVPIDTPVLEYTEVLLGKGGGETDKQVYRFEDNGGRDVSMRFDLTVPFARYMAKNRNDLHLPFKRYHINKVWRGENTQRGRYREFMQCDFDIVGIDTASADFEILMMMHDSMKAIDVNDITIHFSHRGIFNRLLDRLEILSSSVDILRIVDKLGKIGEEEVMALLKELTTESNAKEILDFIKPAGSDEESLAKMERAAGGTSDDTERLKTIFGYIKECGMEDSFKLDPSITRGLDYYTGIVYETFLDELPGIGSVCSGGRYNNLASLYTKEELPGVGAAIGLDRLLAALEELGRVSEKQSVTDLLILALDEKLYGHYHNLSRQFRKADINCEVFHTKKKLNAQFKYAEAKSIPFALICGEDEFSSRTVNIKDLDKRENWNGLTVDEAIAKLSENKR</sequence>
<comment type="catalytic activity">
    <reaction evidence="8 9">
        <text>tRNA(His) + L-histidine + ATP = L-histidyl-tRNA(His) + AMP + diphosphate + H(+)</text>
        <dbReference type="Rhea" id="RHEA:17313"/>
        <dbReference type="Rhea" id="RHEA-COMP:9665"/>
        <dbReference type="Rhea" id="RHEA-COMP:9689"/>
        <dbReference type="ChEBI" id="CHEBI:15378"/>
        <dbReference type="ChEBI" id="CHEBI:30616"/>
        <dbReference type="ChEBI" id="CHEBI:33019"/>
        <dbReference type="ChEBI" id="CHEBI:57595"/>
        <dbReference type="ChEBI" id="CHEBI:78442"/>
        <dbReference type="ChEBI" id="CHEBI:78527"/>
        <dbReference type="ChEBI" id="CHEBI:456215"/>
        <dbReference type="EC" id="6.1.1.21"/>
    </reaction>
</comment>
<dbReference type="Proteomes" id="UP000587760">
    <property type="component" value="Unassembled WGS sequence"/>
</dbReference>
<protein>
    <recommendedName>
        <fullName evidence="9">Histidine--tRNA ligase</fullName>
        <ecNumber evidence="9">6.1.1.21</ecNumber>
    </recommendedName>
    <alternativeName>
        <fullName evidence="9">Histidyl-tRNA synthetase</fullName>
        <shortName evidence="9">HisRS</shortName>
    </alternativeName>
</protein>
<feature type="binding site" evidence="10">
    <location>
        <position position="112"/>
    </location>
    <ligand>
        <name>L-histidine</name>
        <dbReference type="ChEBI" id="CHEBI:57595"/>
    </ligand>
</feature>
<comment type="similarity">
    <text evidence="1 9">Belongs to the class-II aminoacyl-tRNA synthetase family.</text>
</comment>